<dbReference type="PANTHER" id="PTHR10137">
    <property type="entry name" value="V-TYPE PROTON ATPASE SUBUNIT C"/>
    <property type="match status" value="1"/>
</dbReference>
<dbReference type="GO" id="GO:0000221">
    <property type="term" value="C:vacuolar proton-transporting V-type ATPase, V1 domain"/>
    <property type="evidence" value="ECO:0007669"/>
    <property type="project" value="TreeGrafter"/>
</dbReference>
<dbReference type="AlphaFoldDB" id="A0A433QQU7"/>
<dbReference type="Gene3D" id="3.30.70.1180">
    <property type="entry name" value="Vacuolar atp synthase subunit c, domain 1"/>
    <property type="match status" value="1"/>
</dbReference>
<evidence type="ECO:0000256" key="3">
    <source>
        <dbReference type="ARBA" id="ARBA00022781"/>
    </source>
</evidence>
<protein>
    <recommendedName>
        <fullName evidence="6">V-type proton ATPase subunit C</fullName>
    </recommendedName>
</protein>
<keyword evidence="4 6" id="KW-0406">Ion transport</keyword>
<dbReference type="EMBL" id="RBNJ01002294">
    <property type="protein sequence ID" value="RUS32141.1"/>
    <property type="molecule type" value="Genomic_DNA"/>
</dbReference>
<dbReference type="InterPro" id="IPR036132">
    <property type="entry name" value="Vac_ATP_synth_c_sf"/>
</dbReference>
<comment type="similarity">
    <text evidence="1 6">Belongs to the V-ATPase C subunit family.</text>
</comment>
<comment type="function">
    <text evidence="6">Subunit of the V1 complex of vacuolar(H+)-ATPase (V-ATPase), a multisubunit enzyme composed of a peripheral complex (V1) that hydrolyzes ATP and a membrane integral complex (V0) that translocates protons. V-ATPase is responsible for acidifying and maintaining the pH of intracellular compartments and in some cell types, is targeted to the plasma membrane, where it is responsible for acidifying the extracellular environment. Subunit C is necessary for the assembly of the catalytic sector of the enzyme and is likely to have a specific function in its catalytic activity.</text>
</comment>
<evidence type="ECO:0000256" key="6">
    <source>
        <dbReference type="RuleBase" id="RU364010"/>
    </source>
</evidence>
<evidence type="ECO:0000313" key="7">
    <source>
        <dbReference type="EMBL" id="RUS32141.1"/>
    </source>
</evidence>
<reference evidence="7 8" key="1">
    <citation type="journal article" date="2018" name="New Phytol.">
        <title>Phylogenomics of Endogonaceae and evolution of mycorrhizas within Mucoromycota.</title>
        <authorList>
            <person name="Chang Y."/>
            <person name="Desiro A."/>
            <person name="Na H."/>
            <person name="Sandor L."/>
            <person name="Lipzen A."/>
            <person name="Clum A."/>
            <person name="Barry K."/>
            <person name="Grigoriev I.V."/>
            <person name="Martin F.M."/>
            <person name="Stajich J.E."/>
            <person name="Smith M.E."/>
            <person name="Bonito G."/>
            <person name="Spatafora J.W."/>
        </authorList>
    </citation>
    <scope>NUCLEOTIDE SEQUENCE [LARGE SCALE GENOMIC DNA]</scope>
    <source>
        <strain evidence="7 8">AD002</strain>
    </source>
</reference>
<dbReference type="Proteomes" id="UP000274822">
    <property type="component" value="Unassembled WGS sequence"/>
</dbReference>
<keyword evidence="2 6" id="KW-0813">Transport</keyword>
<accession>A0A433QQU7</accession>
<name>A0A433QQU7_9FUNG</name>
<dbReference type="Gene3D" id="1.20.1460.10">
    <property type="entry name" value="subunit c (vma5p) of the yeast v-atpase, domain 2"/>
    <property type="match status" value="1"/>
</dbReference>
<organism evidence="7 8">
    <name type="scientific">Jimgerdemannia flammicorona</name>
    <dbReference type="NCBI Taxonomy" id="994334"/>
    <lineage>
        <taxon>Eukaryota</taxon>
        <taxon>Fungi</taxon>
        <taxon>Fungi incertae sedis</taxon>
        <taxon>Mucoromycota</taxon>
        <taxon>Mucoromycotina</taxon>
        <taxon>Endogonomycetes</taxon>
        <taxon>Endogonales</taxon>
        <taxon>Endogonaceae</taxon>
        <taxon>Jimgerdemannia</taxon>
    </lineage>
</organism>
<evidence type="ECO:0000256" key="2">
    <source>
        <dbReference type="ARBA" id="ARBA00022448"/>
    </source>
</evidence>
<evidence type="ECO:0000256" key="1">
    <source>
        <dbReference type="ARBA" id="ARBA00006138"/>
    </source>
</evidence>
<comment type="subunit">
    <text evidence="6">V-ATPase is a heteromultimeric enzyme composed of a peripheral catalytic V1 complex (components A to H) attached to an integral membrane V0 proton pore complex.</text>
</comment>
<dbReference type="PANTHER" id="PTHR10137:SF0">
    <property type="entry name" value="V-TYPE PROTON ATPASE SUBUNIT C"/>
    <property type="match status" value="1"/>
</dbReference>
<comment type="caution">
    <text evidence="7">The sequence shown here is derived from an EMBL/GenBank/DDBJ whole genome shotgun (WGS) entry which is preliminary data.</text>
</comment>
<sequence length="335" mass="39124">MSDDLAKFDLAFEQSTLKISDILRTLLRNTQTDLNSQLTVNEKSVDQYIKTFEWNTTKYRIDKSLQEITELLNQEVTSIDTLMKHKMSNYTQVKGSLQNLQRKETGNLAVKNLVGIVKKEHFVLDSEYLETILVAVPRNLYKDWLNKYETLTQMVVPRSSQKVVEDDEYGVFTVTLFKRIVEDFSHRCREEKFVVRDFKYDEAALTNQKKDLEEITATEKEQQTTLLQLAKTNFGEIFASWIHLKALRIFVESVLRYGLPPDFAAMAVKPKHKMDRKAREVLNTQYGHLGGIHGQQVQSKSGDADEALEQQYQSLFDNDYHPYVFFDVRWDPERK</sequence>
<dbReference type="SUPFAM" id="SSF118203">
    <property type="entry name" value="Vacuolar ATP synthase subunit C"/>
    <property type="match status" value="1"/>
</dbReference>
<dbReference type="GO" id="GO:0046961">
    <property type="term" value="F:proton-transporting ATPase activity, rotational mechanism"/>
    <property type="evidence" value="ECO:0007669"/>
    <property type="project" value="InterPro"/>
</dbReference>
<dbReference type="Pfam" id="PF03223">
    <property type="entry name" value="V-ATPase_C"/>
    <property type="match status" value="1"/>
</dbReference>
<dbReference type="CDD" id="cd14785">
    <property type="entry name" value="V-ATPase_C"/>
    <property type="match status" value="1"/>
</dbReference>
<dbReference type="FunFam" id="3.30.70.100:FF:000002">
    <property type="entry name" value="V-type proton ATPase subunit C"/>
    <property type="match status" value="1"/>
</dbReference>
<comment type="function">
    <text evidence="5">Subunit of the V1 complex of vacuolar(H+)-ATPase (V-ATPase), a multisubunit enzyme composed of a peripheral complex (V1) that hydrolyzes ATP and a membrane integral complex (V0) that translocates protons. V-ATPase is responsible for acidifying and maintaining the pH of intracellular compartments. Subunit C is necessary for the assembly of the catalytic sector of the enzyme and is likely to have a specific function in its catalytic activity. Reversibly leaves the enzyme after glucose depletion, causing the catalytic subcomplex V1 to detach from the V0 section.</text>
</comment>
<gene>
    <name evidence="7" type="ORF">BC938DRAFT_476209</name>
</gene>
<evidence type="ECO:0000256" key="4">
    <source>
        <dbReference type="ARBA" id="ARBA00023065"/>
    </source>
</evidence>
<evidence type="ECO:0000256" key="5">
    <source>
        <dbReference type="ARBA" id="ARBA00053565"/>
    </source>
</evidence>
<proteinExistence type="inferred from homology"/>
<keyword evidence="8" id="KW-1185">Reference proteome</keyword>
<keyword evidence="3 6" id="KW-0375">Hydrogen ion transport</keyword>
<dbReference type="Gene3D" id="3.30.70.100">
    <property type="match status" value="1"/>
</dbReference>
<evidence type="ECO:0000313" key="8">
    <source>
        <dbReference type="Proteomes" id="UP000274822"/>
    </source>
</evidence>
<dbReference type="InterPro" id="IPR004907">
    <property type="entry name" value="ATPase_V1-cplx_csu"/>
</dbReference>